<feature type="region of interest" description="Disordered" evidence="1">
    <location>
        <begin position="1"/>
        <end position="50"/>
    </location>
</feature>
<evidence type="ECO:0000313" key="2">
    <source>
        <dbReference type="EMBL" id="GAA0274966.1"/>
    </source>
</evidence>
<accession>A0ABN0V4J0</accession>
<evidence type="ECO:0000256" key="1">
    <source>
        <dbReference type="SAM" id="MobiDB-lite"/>
    </source>
</evidence>
<feature type="region of interest" description="Disordered" evidence="1">
    <location>
        <begin position="68"/>
        <end position="91"/>
    </location>
</feature>
<organism evidence="2 3">
    <name type="scientific">Cryptosporangium japonicum</name>
    <dbReference type="NCBI Taxonomy" id="80872"/>
    <lineage>
        <taxon>Bacteria</taxon>
        <taxon>Bacillati</taxon>
        <taxon>Actinomycetota</taxon>
        <taxon>Actinomycetes</taxon>
        <taxon>Cryptosporangiales</taxon>
        <taxon>Cryptosporangiaceae</taxon>
        <taxon>Cryptosporangium</taxon>
    </lineage>
</organism>
<dbReference type="Proteomes" id="UP001500967">
    <property type="component" value="Unassembled WGS sequence"/>
</dbReference>
<comment type="caution">
    <text evidence="2">The sequence shown here is derived from an EMBL/GenBank/DDBJ whole genome shotgun (WGS) entry which is preliminary data.</text>
</comment>
<sequence>MDRGHHRGQRRVTQDTPPGGVDDRCAGEPGAQDLREQEVDEPVQDERGRRGVRIGELPFDRADRAVEAGTGACGRDVQNRGSTASIGPSWV</sequence>
<reference evidence="2 3" key="1">
    <citation type="journal article" date="2019" name="Int. J. Syst. Evol. Microbiol.">
        <title>The Global Catalogue of Microorganisms (GCM) 10K type strain sequencing project: providing services to taxonomists for standard genome sequencing and annotation.</title>
        <authorList>
            <consortium name="The Broad Institute Genomics Platform"/>
            <consortium name="The Broad Institute Genome Sequencing Center for Infectious Disease"/>
            <person name="Wu L."/>
            <person name="Ma J."/>
        </authorList>
    </citation>
    <scope>NUCLEOTIDE SEQUENCE [LARGE SCALE GENOMIC DNA]</scope>
    <source>
        <strain evidence="2 3">JCM 10425</strain>
    </source>
</reference>
<proteinExistence type="predicted"/>
<feature type="compositionally biased region" description="Basic residues" evidence="1">
    <location>
        <begin position="1"/>
        <end position="10"/>
    </location>
</feature>
<feature type="compositionally biased region" description="Polar residues" evidence="1">
    <location>
        <begin position="79"/>
        <end position="91"/>
    </location>
</feature>
<gene>
    <name evidence="2" type="ORF">GCM10009539_73400</name>
</gene>
<keyword evidence="3" id="KW-1185">Reference proteome</keyword>
<name>A0ABN0V4J0_9ACTN</name>
<evidence type="ECO:0000313" key="3">
    <source>
        <dbReference type="Proteomes" id="UP001500967"/>
    </source>
</evidence>
<dbReference type="EMBL" id="BAAAGX010000033">
    <property type="protein sequence ID" value="GAA0274966.1"/>
    <property type="molecule type" value="Genomic_DNA"/>
</dbReference>
<protein>
    <submittedName>
        <fullName evidence="2">Uncharacterized protein</fullName>
    </submittedName>
</protein>